<dbReference type="Proteomes" id="UP001596411">
    <property type="component" value="Unassembled WGS sequence"/>
</dbReference>
<dbReference type="InterPro" id="IPR007055">
    <property type="entry name" value="BON_dom"/>
</dbReference>
<dbReference type="Pfam" id="PF00571">
    <property type="entry name" value="CBS"/>
    <property type="match status" value="2"/>
</dbReference>
<keyword evidence="6" id="KW-1185">Reference proteome</keyword>
<sequence length="226" mass="24788">MQAVDIMTPNVITVAPDTQVQEVARLLLENHISAVPVVDGDNRVLGIVSEGDLLRRIEGSGERPRHWLRALFETPASPLDYIKSHGRTAEQVMTSPVIEVAGDMPIDDIARLLEKHRIKRVPVTEDGRLLGIVSRANLLRGFSVAGLEEGATVDDRAIRDRLHKELEETLGLGQINVIVVQGEVQLWGLVDSNEQRKAAQVAAEDIPGVKRVENNLGMLPQGMGRV</sequence>
<evidence type="ECO:0000313" key="5">
    <source>
        <dbReference type="EMBL" id="MFC7091365.1"/>
    </source>
</evidence>
<keyword evidence="1 2" id="KW-0129">CBS domain</keyword>
<evidence type="ECO:0000256" key="1">
    <source>
        <dbReference type="ARBA" id="ARBA00023122"/>
    </source>
</evidence>
<name>A0ABW2F1S5_9GAMM</name>
<proteinExistence type="predicted"/>
<protein>
    <submittedName>
        <fullName evidence="5">CBS domain-containing protein</fullName>
    </submittedName>
</protein>
<dbReference type="InterPro" id="IPR051257">
    <property type="entry name" value="Diverse_CBS-Domain"/>
</dbReference>
<evidence type="ECO:0000259" key="3">
    <source>
        <dbReference type="PROSITE" id="PS50914"/>
    </source>
</evidence>
<dbReference type="InterPro" id="IPR017080">
    <property type="entry name" value="UCP036990_CBS_BON"/>
</dbReference>
<comment type="caution">
    <text evidence="5">The sequence shown here is derived from an EMBL/GenBank/DDBJ whole genome shotgun (WGS) entry which is preliminary data.</text>
</comment>
<dbReference type="PROSITE" id="PS50914">
    <property type="entry name" value="BON"/>
    <property type="match status" value="1"/>
</dbReference>
<dbReference type="Gene3D" id="3.30.1340.30">
    <property type="match status" value="1"/>
</dbReference>
<dbReference type="SMART" id="SM00116">
    <property type="entry name" value="CBS"/>
    <property type="match status" value="2"/>
</dbReference>
<organism evidence="5 6">
    <name type="scientific">Halomonas salifodinae</name>
    <dbReference type="NCBI Taxonomy" id="438745"/>
    <lineage>
        <taxon>Bacteria</taxon>
        <taxon>Pseudomonadati</taxon>
        <taxon>Pseudomonadota</taxon>
        <taxon>Gammaproteobacteria</taxon>
        <taxon>Oceanospirillales</taxon>
        <taxon>Halomonadaceae</taxon>
        <taxon>Halomonas</taxon>
    </lineage>
</organism>
<dbReference type="RefSeq" id="WP_346063856.1">
    <property type="nucleotide sequence ID" value="NZ_BAAADR010000022.1"/>
</dbReference>
<dbReference type="InterPro" id="IPR000644">
    <property type="entry name" value="CBS_dom"/>
</dbReference>
<dbReference type="PIRSF" id="PIRSF036990">
    <property type="entry name" value="UCP036990_CBS_BON"/>
    <property type="match status" value="1"/>
</dbReference>
<dbReference type="PANTHER" id="PTHR43080">
    <property type="entry name" value="CBS DOMAIN-CONTAINING PROTEIN CBSX3, MITOCHONDRIAL"/>
    <property type="match status" value="1"/>
</dbReference>
<evidence type="ECO:0000259" key="4">
    <source>
        <dbReference type="PROSITE" id="PS51371"/>
    </source>
</evidence>
<feature type="domain" description="CBS" evidence="4">
    <location>
        <begin position="93"/>
        <end position="149"/>
    </location>
</feature>
<evidence type="ECO:0000313" key="6">
    <source>
        <dbReference type="Proteomes" id="UP001596411"/>
    </source>
</evidence>
<dbReference type="InterPro" id="IPR046342">
    <property type="entry name" value="CBS_dom_sf"/>
</dbReference>
<reference evidence="6" key="1">
    <citation type="journal article" date="2019" name="Int. J. Syst. Evol. Microbiol.">
        <title>The Global Catalogue of Microorganisms (GCM) 10K type strain sequencing project: providing services to taxonomists for standard genome sequencing and annotation.</title>
        <authorList>
            <consortium name="The Broad Institute Genomics Platform"/>
            <consortium name="The Broad Institute Genome Sequencing Center for Infectious Disease"/>
            <person name="Wu L."/>
            <person name="Ma J."/>
        </authorList>
    </citation>
    <scope>NUCLEOTIDE SEQUENCE [LARGE SCALE GENOMIC DNA]</scope>
    <source>
        <strain evidence="6">CGMCC 1.13666</strain>
    </source>
</reference>
<dbReference type="EMBL" id="JBHSZP010000036">
    <property type="protein sequence ID" value="MFC7091365.1"/>
    <property type="molecule type" value="Genomic_DNA"/>
</dbReference>
<dbReference type="Pfam" id="PF04972">
    <property type="entry name" value="BON"/>
    <property type="match status" value="1"/>
</dbReference>
<evidence type="ECO:0000256" key="2">
    <source>
        <dbReference type="PROSITE-ProRule" id="PRU00703"/>
    </source>
</evidence>
<dbReference type="CDD" id="cd04586">
    <property type="entry name" value="CBS_pair_BON_assoc"/>
    <property type="match status" value="1"/>
</dbReference>
<dbReference type="PANTHER" id="PTHR43080:SF26">
    <property type="entry name" value="REGULATORY PROTEIN"/>
    <property type="match status" value="1"/>
</dbReference>
<dbReference type="CDD" id="cd02205">
    <property type="entry name" value="CBS_pair_SF"/>
    <property type="match status" value="1"/>
</dbReference>
<feature type="domain" description="BON" evidence="3">
    <location>
        <begin position="154"/>
        <end position="220"/>
    </location>
</feature>
<dbReference type="PROSITE" id="PS51371">
    <property type="entry name" value="CBS"/>
    <property type="match status" value="2"/>
</dbReference>
<feature type="domain" description="CBS" evidence="4">
    <location>
        <begin position="7"/>
        <end position="65"/>
    </location>
</feature>
<accession>A0ABW2F1S5</accession>
<gene>
    <name evidence="5" type="ORF">ACFQH5_17610</name>
</gene>
<dbReference type="SUPFAM" id="SSF54631">
    <property type="entry name" value="CBS-domain pair"/>
    <property type="match status" value="1"/>
</dbReference>
<dbReference type="Gene3D" id="3.10.580.10">
    <property type="entry name" value="CBS-domain"/>
    <property type="match status" value="1"/>
</dbReference>